<dbReference type="EMBL" id="KQ086038">
    <property type="protein sequence ID" value="KLO10027.1"/>
    <property type="molecule type" value="Genomic_DNA"/>
</dbReference>
<keyword evidence="3" id="KW-1185">Reference proteome</keyword>
<organism evidence="2 3">
    <name type="scientific">Schizopora paradoxa</name>
    <dbReference type="NCBI Taxonomy" id="27342"/>
    <lineage>
        <taxon>Eukaryota</taxon>
        <taxon>Fungi</taxon>
        <taxon>Dikarya</taxon>
        <taxon>Basidiomycota</taxon>
        <taxon>Agaricomycotina</taxon>
        <taxon>Agaricomycetes</taxon>
        <taxon>Hymenochaetales</taxon>
        <taxon>Schizoporaceae</taxon>
        <taxon>Schizopora</taxon>
    </lineage>
</organism>
<evidence type="ECO:0000313" key="2">
    <source>
        <dbReference type="EMBL" id="KLO10027.1"/>
    </source>
</evidence>
<feature type="region of interest" description="Disordered" evidence="1">
    <location>
        <begin position="1"/>
        <end position="34"/>
    </location>
</feature>
<dbReference type="Proteomes" id="UP000053477">
    <property type="component" value="Unassembled WGS sequence"/>
</dbReference>
<protein>
    <submittedName>
        <fullName evidence="2">Uncharacterized protein</fullName>
    </submittedName>
</protein>
<reference evidence="2 3" key="1">
    <citation type="submission" date="2015-04" db="EMBL/GenBank/DDBJ databases">
        <title>Complete genome sequence of Schizopora paradoxa KUC8140, a cosmopolitan wood degrader in East Asia.</title>
        <authorList>
            <consortium name="DOE Joint Genome Institute"/>
            <person name="Min B."/>
            <person name="Park H."/>
            <person name="Jang Y."/>
            <person name="Kim J.-J."/>
            <person name="Kim K.H."/>
            <person name="Pangilinan J."/>
            <person name="Lipzen A."/>
            <person name="Riley R."/>
            <person name="Grigoriev I.V."/>
            <person name="Spatafora J.W."/>
            <person name="Choi I.-G."/>
        </authorList>
    </citation>
    <scope>NUCLEOTIDE SEQUENCE [LARGE SCALE GENOMIC DNA]</scope>
    <source>
        <strain evidence="2 3">KUC8140</strain>
    </source>
</reference>
<accession>A0A0H2REP3</accession>
<sequence length="151" mass="17114">MTASIGAQRSDLTRKRIKTPYPGPAPTDSRLRLPKAGNAPRCGSMIRVGRKSNLGCAGVYHLGVDIDSRARDSPTDGSVLNESRASLSLFAFDFLLRRFLLFEHLSRTSLGDLLLLFLFPFFNFLDRPQNTLVRHRQEEHVQFLVARWKEV</sequence>
<evidence type="ECO:0000313" key="3">
    <source>
        <dbReference type="Proteomes" id="UP000053477"/>
    </source>
</evidence>
<name>A0A0H2REP3_9AGAM</name>
<proteinExistence type="predicted"/>
<dbReference type="AlphaFoldDB" id="A0A0H2REP3"/>
<evidence type="ECO:0000256" key="1">
    <source>
        <dbReference type="SAM" id="MobiDB-lite"/>
    </source>
</evidence>
<dbReference type="InParanoid" id="A0A0H2REP3"/>
<gene>
    <name evidence="2" type="ORF">SCHPADRAFT_539115</name>
</gene>